<dbReference type="AlphaFoldDB" id="A0A6A3P9G3"/>
<organism evidence="1 2">
    <name type="scientific">Phytophthora rubi</name>
    <dbReference type="NCBI Taxonomy" id="129364"/>
    <lineage>
        <taxon>Eukaryota</taxon>
        <taxon>Sar</taxon>
        <taxon>Stramenopiles</taxon>
        <taxon>Oomycota</taxon>
        <taxon>Peronosporomycetes</taxon>
        <taxon>Peronosporales</taxon>
        <taxon>Peronosporaceae</taxon>
        <taxon>Phytophthora</taxon>
    </lineage>
</organism>
<evidence type="ECO:0008006" key="3">
    <source>
        <dbReference type="Google" id="ProtNLM"/>
    </source>
</evidence>
<dbReference type="EMBL" id="QXFV01000074">
    <property type="protein sequence ID" value="KAE9050617.1"/>
    <property type="molecule type" value="Genomic_DNA"/>
</dbReference>
<dbReference type="Proteomes" id="UP000429607">
    <property type="component" value="Unassembled WGS sequence"/>
</dbReference>
<protein>
    <recommendedName>
        <fullName evidence="3">DDE-1 domain-containing protein</fullName>
    </recommendedName>
</protein>
<accession>A0A6A3P9G3</accession>
<sequence length="147" mass="16150">MELVANAFSQSIQRAIEEDGILSSQHGADKLRSVYNMDQTAFFIDMGGKTTIDFSGSVTVDVHQGSETNGFRASVFLAASATGEKLRQKLVFAAVPGRPVSREVWDPAFGDGRVVHTVQKKAFCNEAFMQEWIELGSRRLTDADSLF</sequence>
<gene>
    <name evidence="1" type="ORF">PR001_g2230</name>
</gene>
<evidence type="ECO:0000313" key="1">
    <source>
        <dbReference type="EMBL" id="KAE9050617.1"/>
    </source>
</evidence>
<name>A0A6A3P9G3_9STRA</name>
<evidence type="ECO:0000313" key="2">
    <source>
        <dbReference type="Proteomes" id="UP000429607"/>
    </source>
</evidence>
<comment type="caution">
    <text evidence="1">The sequence shown here is derived from an EMBL/GenBank/DDBJ whole genome shotgun (WGS) entry which is preliminary data.</text>
</comment>
<reference evidence="1 2" key="1">
    <citation type="submission" date="2018-09" db="EMBL/GenBank/DDBJ databases">
        <title>Genomic investigation of the strawberry pathogen Phytophthora fragariae indicates pathogenicity is determined by transcriptional variation in three key races.</title>
        <authorList>
            <person name="Adams T.M."/>
            <person name="Armitage A.D."/>
            <person name="Sobczyk M.K."/>
            <person name="Bates H.J."/>
            <person name="Dunwell J.M."/>
            <person name="Nellist C.F."/>
            <person name="Harrison R.J."/>
        </authorList>
    </citation>
    <scope>NUCLEOTIDE SEQUENCE [LARGE SCALE GENOMIC DNA]</scope>
    <source>
        <strain evidence="1 2">SCRP249</strain>
    </source>
</reference>
<proteinExistence type="predicted"/>